<dbReference type="Proteomes" id="UP000008064">
    <property type="component" value="Unassembled WGS sequence"/>
</dbReference>
<dbReference type="InterPro" id="IPR001650">
    <property type="entry name" value="Helicase_C-like"/>
</dbReference>
<reference evidence="9" key="1">
    <citation type="submission" date="2011-04" db="EMBL/GenBank/DDBJ databases">
        <title>Evolution of plant cell wall degrading machinery underlies the functional diversity of forest fungi.</title>
        <authorList>
            <consortium name="US DOE Joint Genome Institute (JGI-PGF)"/>
            <person name="Eastwood D.C."/>
            <person name="Floudas D."/>
            <person name="Binder M."/>
            <person name="Majcherczyk A."/>
            <person name="Schneider P."/>
            <person name="Aerts A."/>
            <person name="Asiegbu F.O."/>
            <person name="Baker S.E."/>
            <person name="Barry K."/>
            <person name="Bendiksby M."/>
            <person name="Blumentritt M."/>
            <person name="Coutinho P.M."/>
            <person name="Cullen D."/>
            <person name="Cullen D."/>
            <person name="Gathman A."/>
            <person name="Goodell B."/>
            <person name="Henrissat B."/>
            <person name="Ihrmark K."/>
            <person name="Kauserud H."/>
            <person name="Kohler A."/>
            <person name="LaButti K."/>
            <person name="Lapidus A."/>
            <person name="Lavin J.L."/>
            <person name="Lee Y.-H."/>
            <person name="Lindquist E."/>
            <person name="Lilly W."/>
            <person name="Lucas S."/>
            <person name="Morin E."/>
            <person name="Murat C."/>
            <person name="Oguiza J.A."/>
            <person name="Park J."/>
            <person name="Pisabarro A.G."/>
            <person name="Riley R."/>
            <person name="Rosling A."/>
            <person name="Salamov A."/>
            <person name="Schmidt O."/>
            <person name="Schmutz J."/>
            <person name="Skrede I."/>
            <person name="Stenlid J."/>
            <person name="Wiebenga A."/>
            <person name="Xie X."/>
            <person name="Kues U."/>
            <person name="Hibbett D.S."/>
            <person name="Hoffmeister D."/>
            <person name="Hogberg N."/>
            <person name="Martin F."/>
            <person name="Grigoriev I.V."/>
            <person name="Watkinson S.C."/>
        </authorList>
    </citation>
    <scope>NUCLEOTIDE SEQUENCE</scope>
    <source>
        <strain evidence="9">S7.9</strain>
    </source>
</reference>
<keyword evidence="3" id="KW-0067">ATP-binding</keyword>
<evidence type="ECO:0000256" key="2">
    <source>
        <dbReference type="ARBA" id="ARBA00022741"/>
    </source>
</evidence>
<evidence type="ECO:0000259" key="7">
    <source>
        <dbReference type="PROSITE" id="PS51192"/>
    </source>
</evidence>
<dbReference type="HOGENOM" id="CLU_001103_19_4_1"/>
<comment type="catalytic activity">
    <reaction evidence="4">
        <text>Couples ATP hydrolysis with the unwinding of duplex DNA by translocating in the 3'-5' direction.</text>
        <dbReference type="EC" id="5.6.2.4"/>
    </reaction>
</comment>
<dbReference type="SMART" id="SM00487">
    <property type="entry name" value="DEXDc"/>
    <property type="match status" value="1"/>
</dbReference>
<evidence type="ECO:0000256" key="1">
    <source>
        <dbReference type="ARBA" id="ARBA00005446"/>
    </source>
</evidence>
<dbReference type="Gene3D" id="3.40.50.300">
    <property type="entry name" value="P-loop containing nucleotide triphosphate hydrolases"/>
    <property type="match status" value="2"/>
</dbReference>
<dbReference type="InterPro" id="IPR014001">
    <property type="entry name" value="Helicase_ATP-bd"/>
</dbReference>
<sequence length="713" mass="79155">MVTVPTEYLSHEAIKKKSYTNLVEACQKAEAAGQEADLQESLRNFVRQQCNGRTPYSWQVDAAEAFTLGLDCTIIAGTGSGKTLAYAMPSFIQKDGMTVVISPLKTIEEEQADQFRAWGIQSVAVNGDTYNQDLHNELEDLKYQILLASPELTIENPQFNALLCSPAFQKRVLGYIVDEAHCISQWGGDFWPVYAKLDRLRSFVPLGTPIYATSATMSPAVLAEVQKTLHISTSKSFHLNLGNNRPNVTQELCIIAGSTDYSALDFIVKDAQAANEIPRALIFVNTVSQSQAGFRRLHGIVSDQLKSQISYLNARRSPRTRKTVLRDFCEGKIRVMFVTKIGGMGLDIPDVEVVIQFGVPSSLSVWLQRAGRAVRNFSLQGRAIMMVEVSVLQRVSKKKKGRTGEENLESEDELEDSDHEIGIQKDPTYCKKIEEPLRAWIETTGCRRDIADAFYNNPPSRTPPTGVCCDNCDRTATGLMPSNIILPPLSPAHTSSKTSDKEQEDTPTHEQNAMGKRVMKTADQNSPLTQRTGQHLQTIKDALDHWRVTIRQRDYPHCSFTGLALLPDLTPKSIASNFDVYGGEVLDLVRQLDDKVRESCEGAKVEKRQAKKLAREAVKEEKKAIGRELKVQKRSSHRVRNSSASGKENVPLPGTSEFQVNVNTPLVPLDATQTLYATWTLTPSSSTAVPLFSPFTPSFFASSFQPNTETYKG</sequence>
<dbReference type="OrthoDB" id="10261556at2759"/>
<dbReference type="GO" id="GO:0043138">
    <property type="term" value="F:3'-5' DNA helicase activity"/>
    <property type="evidence" value="ECO:0007669"/>
    <property type="project" value="UniProtKB-EC"/>
</dbReference>
<organism>
    <name type="scientific">Serpula lacrymans var. lacrymans (strain S7.9)</name>
    <name type="common">Dry rot fungus</name>
    <dbReference type="NCBI Taxonomy" id="578457"/>
    <lineage>
        <taxon>Eukaryota</taxon>
        <taxon>Fungi</taxon>
        <taxon>Dikarya</taxon>
        <taxon>Basidiomycota</taxon>
        <taxon>Agaricomycotina</taxon>
        <taxon>Agaricomycetes</taxon>
        <taxon>Agaricomycetidae</taxon>
        <taxon>Boletales</taxon>
        <taxon>Coniophorineae</taxon>
        <taxon>Serpulaceae</taxon>
        <taxon>Serpula</taxon>
    </lineage>
</organism>
<feature type="compositionally biased region" description="Acidic residues" evidence="6">
    <location>
        <begin position="406"/>
        <end position="418"/>
    </location>
</feature>
<dbReference type="PROSITE" id="PS51194">
    <property type="entry name" value="HELICASE_CTER"/>
    <property type="match status" value="1"/>
</dbReference>
<comment type="similarity">
    <text evidence="1">Belongs to the helicase family. RecQ subfamily.</text>
</comment>
<gene>
    <name evidence="9" type="ORF">SERLADRAFT_436598</name>
</gene>
<feature type="domain" description="Helicase C-terminal" evidence="8">
    <location>
        <begin position="269"/>
        <end position="415"/>
    </location>
</feature>
<protein>
    <recommendedName>
        <fullName evidence="5">DNA 3'-5' helicase</fullName>
        <ecNumber evidence="5">5.6.2.4</ecNumber>
    </recommendedName>
</protein>
<evidence type="ECO:0000256" key="4">
    <source>
        <dbReference type="ARBA" id="ARBA00034617"/>
    </source>
</evidence>
<dbReference type="Pfam" id="PF00271">
    <property type="entry name" value="Helicase_C"/>
    <property type="match status" value="1"/>
</dbReference>
<dbReference type="PANTHER" id="PTHR13710">
    <property type="entry name" value="DNA HELICASE RECQ FAMILY MEMBER"/>
    <property type="match status" value="1"/>
</dbReference>
<accession>F8NRI1</accession>
<dbReference type="PANTHER" id="PTHR13710:SF154">
    <property type="entry name" value="RECQ HELICASE, PUTATIVE (AFU_ORTHOLOGUE AFUA_6G14720)-RELATED"/>
    <property type="match status" value="1"/>
</dbReference>
<dbReference type="RefSeq" id="XP_007316947.1">
    <property type="nucleotide sequence ID" value="XM_007316885.1"/>
</dbReference>
<feature type="compositionally biased region" description="Basic and acidic residues" evidence="6">
    <location>
        <begin position="498"/>
        <end position="508"/>
    </location>
</feature>
<dbReference type="KEGG" id="sla:SERLADRAFT_436598"/>
<dbReference type="GO" id="GO:0005524">
    <property type="term" value="F:ATP binding"/>
    <property type="evidence" value="ECO:0007669"/>
    <property type="project" value="UniProtKB-KW"/>
</dbReference>
<dbReference type="GO" id="GO:0009378">
    <property type="term" value="F:four-way junction helicase activity"/>
    <property type="evidence" value="ECO:0007669"/>
    <property type="project" value="TreeGrafter"/>
</dbReference>
<evidence type="ECO:0000256" key="3">
    <source>
        <dbReference type="ARBA" id="ARBA00022840"/>
    </source>
</evidence>
<feature type="domain" description="Helicase ATP-binding" evidence="7">
    <location>
        <begin position="63"/>
        <end position="235"/>
    </location>
</feature>
<evidence type="ECO:0000256" key="6">
    <source>
        <dbReference type="SAM" id="MobiDB-lite"/>
    </source>
</evidence>
<proteinExistence type="inferred from homology"/>
<feature type="region of interest" description="Disordered" evidence="6">
    <location>
        <begin position="398"/>
        <end position="418"/>
    </location>
</feature>
<evidence type="ECO:0000256" key="5">
    <source>
        <dbReference type="ARBA" id="ARBA00034808"/>
    </source>
</evidence>
<dbReference type="EC" id="5.6.2.4" evidence="5"/>
<dbReference type="SMART" id="SM00490">
    <property type="entry name" value="HELICc"/>
    <property type="match status" value="1"/>
</dbReference>
<dbReference type="InterPro" id="IPR011545">
    <property type="entry name" value="DEAD/DEAH_box_helicase_dom"/>
</dbReference>
<dbReference type="GO" id="GO:0000724">
    <property type="term" value="P:double-strand break repair via homologous recombination"/>
    <property type="evidence" value="ECO:0007669"/>
    <property type="project" value="TreeGrafter"/>
</dbReference>
<dbReference type="InterPro" id="IPR027417">
    <property type="entry name" value="P-loop_NTPase"/>
</dbReference>
<evidence type="ECO:0000259" key="8">
    <source>
        <dbReference type="PROSITE" id="PS51194"/>
    </source>
</evidence>
<dbReference type="GO" id="GO:0003676">
    <property type="term" value="F:nucleic acid binding"/>
    <property type="evidence" value="ECO:0007669"/>
    <property type="project" value="InterPro"/>
</dbReference>
<dbReference type="SUPFAM" id="SSF52540">
    <property type="entry name" value="P-loop containing nucleoside triphosphate hydrolases"/>
    <property type="match status" value="1"/>
</dbReference>
<feature type="region of interest" description="Disordered" evidence="6">
    <location>
        <begin position="634"/>
        <end position="656"/>
    </location>
</feature>
<name>F8NRI1_SERL9</name>
<dbReference type="Pfam" id="PF00270">
    <property type="entry name" value="DEAD"/>
    <property type="match status" value="1"/>
</dbReference>
<dbReference type="GeneID" id="18814716"/>
<dbReference type="AlphaFoldDB" id="F8NRI1"/>
<feature type="region of interest" description="Disordered" evidence="6">
    <location>
        <begin position="482"/>
        <end position="514"/>
    </location>
</feature>
<dbReference type="PROSITE" id="PS51192">
    <property type="entry name" value="HELICASE_ATP_BIND_1"/>
    <property type="match status" value="1"/>
</dbReference>
<dbReference type="GO" id="GO:0005737">
    <property type="term" value="C:cytoplasm"/>
    <property type="evidence" value="ECO:0007669"/>
    <property type="project" value="TreeGrafter"/>
</dbReference>
<dbReference type="GO" id="GO:0005694">
    <property type="term" value="C:chromosome"/>
    <property type="evidence" value="ECO:0007669"/>
    <property type="project" value="TreeGrafter"/>
</dbReference>
<dbReference type="EMBL" id="GL945432">
    <property type="protein sequence ID" value="EGO26774.1"/>
    <property type="molecule type" value="Genomic_DNA"/>
</dbReference>
<keyword evidence="2" id="KW-0547">Nucleotide-binding</keyword>
<evidence type="ECO:0000313" key="9">
    <source>
        <dbReference type="EMBL" id="EGO26774.1"/>
    </source>
</evidence>